<feature type="compositionally biased region" description="Low complexity" evidence="1">
    <location>
        <begin position="146"/>
        <end position="157"/>
    </location>
</feature>
<feature type="region of interest" description="Disordered" evidence="1">
    <location>
        <begin position="474"/>
        <end position="593"/>
    </location>
</feature>
<proteinExistence type="predicted"/>
<feature type="compositionally biased region" description="Low complexity" evidence="1">
    <location>
        <begin position="339"/>
        <end position="367"/>
    </location>
</feature>
<dbReference type="Proteomes" id="UP000272942">
    <property type="component" value="Unassembled WGS sequence"/>
</dbReference>
<dbReference type="WBParaSite" id="ECPE_0000799601-mRNA-1">
    <property type="protein sequence ID" value="ECPE_0000799601-mRNA-1"/>
    <property type="gene ID" value="ECPE_0000799601"/>
</dbReference>
<reference evidence="4" key="1">
    <citation type="submission" date="2016-06" db="UniProtKB">
        <authorList>
            <consortium name="WormBaseParasite"/>
        </authorList>
    </citation>
    <scope>IDENTIFICATION</scope>
</reference>
<feature type="compositionally biased region" description="Low complexity" evidence="1">
    <location>
        <begin position="511"/>
        <end position="522"/>
    </location>
</feature>
<gene>
    <name evidence="2" type="ORF">ECPE_LOCUS7975</name>
</gene>
<keyword evidence="3" id="KW-1185">Reference proteome</keyword>
<sequence length="593" mass="63740">MSTGWTVVNEGVEFVGAKCDVAESDRLDSYTQTTMNVNLVSPADGTFLKAQLTGDSVPRTHEATTQTTIIGVTDISTVITGETGERVRGKGEIRMCHVYTEHVEKGLMESRLTHGDTRLRVEEEEEAGTEAPETRIEGGISPEIRTTASTSAAGTQGSRRESEETSSIVAPHMTEEAGTESESVEASEREEKAISGSGEQTTSRMTISPIDSKHAEQLMAQRAPTEPSREVMSETSEPERTSTAKVERQFAPVTSTMEEMIGTMLESSTGYMIRRSDQDTQTPEVEQLTVVAATEPAQAKAAAQPATTVRTRTGLVTGTDVEVDMKGKRETGTEMVSVSASESRTTMRTTTTKTAISTTETGTTSMSTGWTVVNEGVEFVGAKCDVAESDRLDSYTQTTMNVNLVSPADGTFLKAQLTGDSVPRTHEATTQTTIIGVTDISTVITGETGERVRGKGEIRMCHVYTEHVEKGLMESRLTHGDTRLRVEEEEEAGTEAPETRIEGGISPEIRTTASTSAAGTQGSRRESEETSSIVAPHMTEEAGTESESVEASEREEKAISGSGEQTTSRMTISPIDSKHAEQLMAQRAPTESS</sequence>
<protein>
    <submittedName>
        <fullName evidence="4">4_1_CTD domain-containing protein</fullName>
    </submittedName>
</protein>
<evidence type="ECO:0000313" key="2">
    <source>
        <dbReference type="EMBL" id="VDP82479.1"/>
    </source>
</evidence>
<feature type="compositionally biased region" description="Polar residues" evidence="1">
    <location>
        <begin position="562"/>
        <end position="571"/>
    </location>
</feature>
<feature type="compositionally biased region" description="Basic and acidic residues" evidence="1">
    <location>
        <begin position="474"/>
        <end position="486"/>
    </location>
</feature>
<dbReference type="EMBL" id="UZAN01045338">
    <property type="protein sequence ID" value="VDP82479.1"/>
    <property type="molecule type" value="Genomic_DNA"/>
</dbReference>
<feature type="region of interest" description="Disordered" evidence="1">
    <location>
        <begin position="330"/>
        <end position="367"/>
    </location>
</feature>
<name>A0A183ALZ0_9TREM</name>
<evidence type="ECO:0000313" key="3">
    <source>
        <dbReference type="Proteomes" id="UP000272942"/>
    </source>
</evidence>
<feature type="compositionally biased region" description="Basic and acidic residues" evidence="1">
    <location>
        <begin position="109"/>
        <end position="121"/>
    </location>
</feature>
<feature type="compositionally biased region" description="Basic and acidic residues" evidence="1">
    <location>
        <begin position="227"/>
        <end position="246"/>
    </location>
</feature>
<feature type="compositionally biased region" description="Polar residues" evidence="1">
    <location>
        <begin position="197"/>
        <end position="206"/>
    </location>
</feature>
<dbReference type="AlphaFoldDB" id="A0A183ALZ0"/>
<evidence type="ECO:0000256" key="1">
    <source>
        <dbReference type="SAM" id="MobiDB-lite"/>
    </source>
</evidence>
<feature type="region of interest" description="Disordered" evidence="1">
    <location>
        <begin position="109"/>
        <end position="246"/>
    </location>
</feature>
<reference evidence="2 3" key="2">
    <citation type="submission" date="2018-11" db="EMBL/GenBank/DDBJ databases">
        <authorList>
            <consortium name="Pathogen Informatics"/>
        </authorList>
    </citation>
    <scope>NUCLEOTIDE SEQUENCE [LARGE SCALE GENOMIC DNA]</scope>
    <source>
        <strain evidence="2 3">Egypt</strain>
    </source>
</reference>
<evidence type="ECO:0000313" key="4">
    <source>
        <dbReference type="WBParaSite" id="ECPE_0000799601-mRNA-1"/>
    </source>
</evidence>
<organism evidence="4">
    <name type="scientific">Echinostoma caproni</name>
    <dbReference type="NCBI Taxonomy" id="27848"/>
    <lineage>
        <taxon>Eukaryota</taxon>
        <taxon>Metazoa</taxon>
        <taxon>Spiralia</taxon>
        <taxon>Lophotrochozoa</taxon>
        <taxon>Platyhelminthes</taxon>
        <taxon>Trematoda</taxon>
        <taxon>Digenea</taxon>
        <taxon>Plagiorchiida</taxon>
        <taxon>Echinostomata</taxon>
        <taxon>Echinostomatoidea</taxon>
        <taxon>Echinostomatidae</taxon>
        <taxon>Echinostoma</taxon>
    </lineage>
</organism>
<accession>A0A183ALZ0</accession>